<dbReference type="eggNOG" id="KOG0381">
    <property type="taxonomic scope" value="Eukaryota"/>
</dbReference>
<evidence type="ECO:0000256" key="2">
    <source>
        <dbReference type="ARBA" id="ARBA00023125"/>
    </source>
</evidence>
<evidence type="ECO:0000313" key="9">
    <source>
        <dbReference type="Proteomes" id="UP000659654"/>
    </source>
</evidence>
<sequence>MVEGYEMTLDPREFHIYGLLNPYEYTDLDNIQPTLTPHSCNTINKRNSSAYALFFKEQQASVRKEYPKATFGEVSKIIAVKWESLSDPQKKMYRDEIKDKKKKQLLEKAMEKALGLCRNSF</sequence>
<dbReference type="OrthoDB" id="10027956at2759"/>
<reference evidence="10" key="1">
    <citation type="submission" date="2016-11" db="UniProtKB">
        <authorList>
            <consortium name="WormBaseParasite"/>
        </authorList>
    </citation>
    <scope>IDENTIFICATION</scope>
</reference>
<dbReference type="InterPro" id="IPR051365">
    <property type="entry name" value="TOX_HMG-box_domain"/>
</dbReference>
<keyword evidence="2 4" id="KW-0238">DNA-binding</keyword>
<dbReference type="PANTHER" id="PTHR45781">
    <property type="entry name" value="AGAP000281-PA"/>
    <property type="match status" value="1"/>
</dbReference>
<dbReference type="Proteomes" id="UP000582659">
    <property type="component" value="Unassembled WGS sequence"/>
</dbReference>
<reference evidence="7" key="2">
    <citation type="submission" date="2020-08" db="EMBL/GenBank/DDBJ databases">
        <authorList>
            <person name="Kikuchi T."/>
        </authorList>
    </citation>
    <scope>NUCLEOTIDE SEQUENCE</scope>
    <source>
        <strain evidence="6">Ka4C1</strain>
    </source>
</reference>
<proteinExistence type="predicted"/>
<dbReference type="EMBL" id="CAJFDI010000001">
    <property type="protein sequence ID" value="CAD5210046.1"/>
    <property type="molecule type" value="Genomic_DNA"/>
</dbReference>
<protein>
    <submittedName>
        <fullName evidence="6">(pine wood nematode) hypothetical protein</fullName>
    </submittedName>
    <submittedName>
        <fullName evidence="10">HMG box domain-containing protein</fullName>
    </submittedName>
</protein>
<evidence type="ECO:0000256" key="3">
    <source>
        <dbReference type="ARBA" id="ARBA00023242"/>
    </source>
</evidence>
<accession>A0A1I7RYD3</accession>
<dbReference type="GO" id="GO:0031490">
    <property type="term" value="F:chromatin DNA binding"/>
    <property type="evidence" value="ECO:0007669"/>
    <property type="project" value="TreeGrafter"/>
</dbReference>
<dbReference type="Gene3D" id="1.10.30.10">
    <property type="entry name" value="High mobility group box domain"/>
    <property type="match status" value="1"/>
</dbReference>
<dbReference type="GO" id="GO:0005634">
    <property type="term" value="C:nucleus"/>
    <property type="evidence" value="ECO:0007669"/>
    <property type="project" value="UniProtKB-SubCell"/>
</dbReference>
<dbReference type="SUPFAM" id="SSF47095">
    <property type="entry name" value="HMG-box"/>
    <property type="match status" value="1"/>
</dbReference>
<gene>
    <name evidence="6" type="ORF">BXYJ_LOCUS1739</name>
</gene>
<organism evidence="8 10">
    <name type="scientific">Bursaphelenchus xylophilus</name>
    <name type="common">Pinewood nematode worm</name>
    <name type="synonym">Aphelenchoides xylophilus</name>
    <dbReference type="NCBI Taxonomy" id="6326"/>
    <lineage>
        <taxon>Eukaryota</taxon>
        <taxon>Metazoa</taxon>
        <taxon>Ecdysozoa</taxon>
        <taxon>Nematoda</taxon>
        <taxon>Chromadorea</taxon>
        <taxon>Rhabditida</taxon>
        <taxon>Tylenchina</taxon>
        <taxon>Tylenchomorpha</taxon>
        <taxon>Aphelenchoidea</taxon>
        <taxon>Aphelenchoididae</taxon>
        <taxon>Bursaphelenchus</taxon>
    </lineage>
</organism>
<dbReference type="GO" id="GO:0006357">
    <property type="term" value="P:regulation of transcription by RNA polymerase II"/>
    <property type="evidence" value="ECO:0007669"/>
    <property type="project" value="TreeGrafter"/>
</dbReference>
<keyword evidence="9" id="KW-1185">Reference proteome</keyword>
<dbReference type="SMART" id="SM00398">
    <property type="entry name" value="HMG"/>
    <property type="match status" value="1"/>
</dbReference>
<evidence type="ECO:0000313" key="7">
    <source>
        <dbReference type="EMBL" id="CAG9085621.1"/>
    </source>
</evidence>
<dbReference type="SMR" id="A0A1I7RYD3"/>
<name>A0A1I7RYD3_BURXY</name>
<feature type="domain" description="HMG box" evidence="5">
    <location>
        <begin position="44"/>
        <end position="112"/>
    </location>
</feature>
<dbReference type="InterPro" id="IPR036910">
    <property type="entry name" value="HMG_box_dom_sf"/>
</dbReference>
<comment type="subcellular location">
    <subcellularLocation>
        <location evidence="1">Nucleus</location>
    </subcellularLocation>
</comment>
<keyword evidence="3 4" id="KW-0539">Nucleus</keyword>
<evidence type="ECO:0000259" key="5">
    <source>
        <dbReference type="PROSITE" id="PS50118"/>
    </source>
</evidence>
<dbReference type="Proteomes" id="UP000659654">
    <property type="component" value="Unassembled WGS sequence"/>
</dbReference>
<dbReference type="Pfam" id="PF00505">
    <property type="entry name" value="HMG_box"/>
    <property type="match status" value="1"/>
</dbReference>
<dbReference type="AlphaFoldDB" id="A0A1I7RYD3"/>
<dbReference type="PROSITE" id="PS50118">
    <property type="entry name" value="HMG_BOX_2"/>
    <property type="match status" value="1"/>
</dbReference>
<feature type="DNA-binding region" description="HMG box" evidence="4">
    <location>
        <begin position="44"/>
        <end position="112"/>
    </location>
</feature>
<evidence type="ECO:0000313" key="8">
    <source>
        <dbReference type="Proteomes" id="UP000095284"/>
    </source>
</evidence>
<dbReference type="PANTHER" id="PTHR45781:SF1">
    <property type="entry name" value="HMG BOX DOMAIN-CONTAINING PROTEIN"/>
    <property type="match status" value="1"/>
</dbReference>
<dbReference type="EMBL" id="CAJFCV020000001">
    <property type="protein sequence ID" value="CAG9085621.1"/>
    <property type="molecule type" value="Genomic_DNA"/>
</dbReference>
<dbReference type="Proteomes" id="UP000095284">
    <property type="component" value="Unplaced"/>
</dbReference>
<evidence type="ECO:0000256" key="4">
    <source>
        <dbReference type="PROSITE-ProRule" id="PRU00267"/>
    </source>
</evidence>
<evidence type="ECO:0000313" key="10">
    <source>
        <dbReference type="WBParaSite" id="BXY_0575000.1"/>
    </source>
</evidence>
<evidence type="ECO:0000256" key="1">
    <source>
        <dbReference type="ARBA" id="ARBA00004123"/>
    </source>
</evidence>
<dbReference type="InterPro" id="IPR009071">
    <property type="entry name" value="HMG_box_dom"/>
</dbReference>
<dbReference type="WBParaSite" id="BXY_0575000.1">
    <property type="protein sequence ID" value="BXY_0575000.1"/>
    <property type="gene ID" value="BXY_0575000"/>
</dbReference>
<evidence type="ECO:0000313" key="6">
    <source>
        <dbReference type="EMBL" id="CAD5210046.1"/>
    </source>
</evidence>